<evidence type="ECO:0000256" key="3">
    <source>
        <dbReference type="PROSITE-ProRule" id="PRU00339"/>
    </source>
</evidence>
<proteinExistence type="predicted"/>
<dbReference type="OMA" id="DECKGYE"/>
<protein>
    <recommendedName>
        <fullName evidence="4">Tetratricopeptide repeat protein 5 OB fold domain-containing protein</fullName>
    </recommendedName>
</protein>
<feature type="repeat" description="TPR" evidence="3">
    <location>
        <begin position="92"/>
        <end position="125"/>
    </location>
</feature>
<feature type="domain" description="Tetratricopeptide repeat protein 5 OB fold" evidence="4">
    <location>
        <begin position="312"/>
        <end position="424"/>
    </location>
</feature>
<dbReference type="InterPro" id="IPR050498">
    <property type="entry name" value="Ycf3"/>
</dbReference>
<dbReference type="EMBL" id="UYRX01001090">
    <property type="protein sequence ID" value="VDK88123.1"/>
    <property type="molecule type" value="Genomic_DNA"/>
</dbReference>
<dbReference type="STRING" id="42156.A0A3P6TZ84"/>
<evidence type="ECO:0000313" key="6">
    <source>
        <dbReference type="Proteomes" id="UP000277928"/>
    </source>
</evidence>
<reference evidence="5 6" key="1">
    <citation type="submission" date="2018-08" db="EMBL/GenBank/DDBJ databases">
        <authorList>
            <person name="Laetsch R D."/>
            <person name="Stevens L."/>
            <person name="Kumar S."/>
            <person name="Blaxter L. M."/>
        </authorList>
    </citation>
    <scope>NUCLEOTIDE SEQUENCE [LARGE SCALE GENOMIC DNA]</scope>
</reference>
<dbReference type="Gene3D" id="1.25.40.10">
    <property type="entry name" value="Tetratricopeptide repeat domain"/>
    <property type="match status" value="1"/>
</dbReference>
<gene>
    <name evidence="5" type="ORF">NLS_LOCUS8508</name>
</gene>
<dbReference type="AlphaFoldDB" id="A0A3P6TZ84"/>
<keyword evidence="1" id="KW-0677">Repeat</keyword>
<dbReference type="Proteomes" id="UP000277928">
    <property type="component" value="Unassembled WGS sequence"/>
</dbReference>
<dbReference type="Gene3D" id="2.40.50.550">
    <property type="match status" value="1"/>
</dbReference>
<dbReference type="InterPro" id="IPR032076">
    <property type="entry name" value="TTC5_OB"/>
</dbReference>
<dbReference type="InterPro" id="IPR019734">
    <property type="entry name" value="TPR_rpt"/>
</dbReference>
<dbReference type="InterPro" id="IPR011990">
    <property type="entry name" value="TPR-like_helical_dom_sf"/>
</dbReference>
<dbReference type="PANTHER" id="PTHR44858">
    <property type="entry name" value="TETRATRICOPEPTIDE REPEAT PROTEIN 6"/>
    <property type="match status" value="1"/>
</dbReference>
<name>A0A3P6TZ84_LITSI</name>
<dbReference type="SUPFAM" id="SSF48452">
    <property type="entry name" value="TPR-like"/>
    <property type="match status" value="1"/>
</dbReference>
<organism evidence="5 6">
    <name type="scientific">Litomosoides sigmodontis</name>
    <name type="common">Filarial nematode worm</name>
    <dbReference type="NCBI Taxonomy" id="42156"/>
    <lineage>
        <taxon>Eukaryota</taxon>
        <taxon>Metazoa</taxon>
        <taxon>Ecdysozoa</taxon>
        <taxon>Nematoda</taxon>
        <taxon>Chromadorea</taxon>
        <taxon>Rhabditida</taxon>
        <taxon>Spirurina</taxon>
        <taxon>Spiruromorpha</taxon>
        <taxon>Filarioidea</taxon>
        <taxon>Onchocercidae</taxon>
        <taxon>Litomosoides</taxon>
    </lineage>
</organism>
<evidence type="ECO:0000256" key="2">
    <source>
        <dbReference type="ARBA" id="ARBA00022803"/>
    </source>
</evidence>
<evidence type="ECO:0000256" key="1">
    <source>
        <dbReference type="ARBA" id="ARBA00022737"/>
    </source>
</evidence>
<dbReference type="OrthoDB" id="423589at2759"/>
<dbReference type="Pfam" id="PF16669">
    <property type="entry name" value="TTC5_OB"/>
    <property type="match status" value="1"/>
</dbReference>
<sequence length="432" mass="48867">MDVLEEKIREAERFRDGYSQHFPKCTLIEKKQAVRERVLPLIQDIPLDMNGQSSSSAGYDYTCGRILNICMEYDANCERYLSRAIKLDPSLSDAWYELGECVSKREDFTMAVDCFRKSLALKRTGSCLASLATALRQTAMCATELKTQQLMREEASRLSNEAVELDPNSAKTWHTLGNSCLTQFFSNYQTDEELLSKARQAYEKALQLGDIYDDLHLHLNYSTVLKFIQNYGECMKHLKIATVCDPGYFEANERLETLLSFLKQINNHVRNRGKLTVKKMQHFKSSICDRDFGVYHEKPYKNKSGKMEILRSVLFRELKEGINSNVMICGKVVAVIPNAEVIPYTFVGCDKEGSCCAFSVFNASDKFGLIIGDSIAVPEPHIIDVKISAEESGCENFDFRIVRVAHPLKMLRNGKPVGVGHVAFCEIGADFV</sequence>
<accession>A0A3P6TZ84</accession>
<dbReference type="InterPro" id="IPR038645">
    <property type="entry name" value="TTC5_OB_sf"/>
</dbReference>
<keyword evidence="6" id="KW-1185">Reference proteome</keyword>
<evidence type="ECO:0000259" key="4">
    <source>
        <dbReference type="Pfam" id="PF16669"/>
    </source>
</evidence>
<dbReference type="SMART" id="SM00028">
    <property type="entry name" value="TPR"/>
    <property type="match status" value="1"/>
</dbReference>
<dbReference type="PANTHER" id="PTHR44858:SF1">
    <property type="entry name" value="UDP-N-ACETYLGLUCOSAMINE--PEPTIDE N-ACETYLGLUCOSAMINYLTRANSFERASE SPINDLY-RELATED"/>
    <property type="match status" value="1"/>
</dbReference>
<evidence type="ECO:0000313" key="5">
    <source>
        <dbReference type="EMBL" id="VDK88123.1"/>
    </source>
</evidence>
<keyword evidence="2 3" id="KW-0802">TPR repeat</keyword>
<dbReference type="PROSITE" id="PS50005">
    <property type="entry name" value="TPR"/>
    <property type="match status" value="1"/>
</dbReference>